<feature type="compositionally biased region" description="Basic residues" evidence="1">
    <location>
        <begin position="53"/>
        <end position="73"/>
    </location>
</feature>
<accession>A0AAV9HWG9</accession>
<feature type="compositionally biased region" description="Low complexity" evidence="1">
    <location>
        <begin position="38"/>
        <end position="52"/>
    </location>
</feature>
<organism evidence="2 3">
    <name type="scientific">Cladorrhinum samala</name>
    <dbReference type="NCBI Taxonomy" id="585594"/>
    <lineage>
        <taxon>Eukaryota</taxon>
        <taxon>Fungi</taxon>
        <taxon>Dikarya</taxon>
        <taxon>Ascomycota</taxon>
        <taxon>Pezizomycotina</taxon>
        <taxon>Sordariomycetes</taxon>
        <taxon>Sordariomycetidae</taxon>
        <taxon>Sordariales</taxon>
        <taxon>Podosporaceae</taxon>
        <taxon>Cladorrhinum</taxon>
    </lineage>
</organism>
<proteinExistence type="predicted"/>
<reference evidence="2" key="1">
    <citation type="journal article" date="2023" name="Mol. Phylogenet. Evol.">
        <title>Genome-scale phylogeny and comparative genomics of the fungal order Sordariales.</title>
        <authorList>
            <person name="Hensen N."/>
            <person name="Bonometti L."/>
            <person name="Westerberg I."/>
            <person name="Brannstrom I.O."/>
            <person name="Guillou S."/>
            <person name="Cros-Aarteil S."/>
            <person name="Calhoun S."/>
            <person name="Haridas S."/>
            <person name="Kuo A."/>
            <person name="Mondo S."/>
            <person name="Pangilinan J."/>
            <person name="Riley R."/>
            <person name="LaButti K."/>
            <person name="Andreopoulos B."/>
            <person name="Lipzen A."/>
            <person name="Chen C."/>
            <person name="Yan M."/>
            <person name="Daum C."/>
            <person name="Ng V."/>
            <person name="Clum A."/>
            <person name="Steindorff A."/>
            <person name="Ohm R.A."/>
            <person name="Martin F."/>
            <person name="Silar P."/>
            <person name="Natvig D.O."/>
            <person name="Lalanne C."/>
            <person name="Gautier V."/>
            <person name="Ament-Velasquez S.L."/>
            <person name="Kruys A."/>
            <person name="Hutchinson M.I."/>
            <person name="Powell A.J."/>
            <person name="Barry K."/>
            <person name="Miller A.N."/>
            <person name="Grigoriev I.V."/>
            <person name="Debuchy R."/>
            <person name="Gladieux P."/>
            <person name="Hiltunen Thoren M."/>
            <person name="Johannesson H."/>
        </authorList>
    </citation>
    <scope>NUCLEOTIDE SEQUENCE</scope>
    <source>
        <strain evidence="2">PSN324</strain>
    </source>
</reference>
<feature type="region of interest" description="Disordered" evidence="1">
    <location>
        <begin position="24"/>
        <end position="81"/>
    </location>
</feature>
<protein>
    <submittedName>
        <fullName evidence="2">Uncharacterized protein</fullName>
    </submittedName>
</protein>
<feature type="region of interest" description="Disordered" evidence="1">
    <location>
        <begin position="460"/>
        <end position="508"/>
    </location>
</feature>
<sequence>MLAIDALFSSSFFGQLRNIALMTTSSRDAGASPRRIESTPTSTPTERSSKSSSARKSKNKKRSPPPRGPRRGSRITAPEPGSLYDIMHDHAGTSLYTIPICWTDTHTRLLGVSFSRRPTIVKPVPENLEGKPPLEPSHMARVLTGELQALIRPDQSAAQAFCRARAIKHVMSTLFPNTLTKPKTGAELDLYFGPKAFKKIIRIPCVWKSVASRDASFDSMATLDPNSNVKSFDSDYAPNLPILAYLSKGHLAAVRRNLFHVKPGPNGMDNESVARLQALRSKHLIPQNADHDPYIVATLIAMAQAHFYRASSKSPLSPESTQSSQSAKTVHMCAPQFRDIKVQLITHDENNEVEPHFVIYKAVVTAAFLERFMFPHKTPRNADSEVGLGLKISYTPVNFWPVLGLKERLAKALGAELSGATPFDDPEFIDLWGPLVEPYPDRVPACSSLFRHDKLKRRRENDGREPLSEMLNSSFEEDPPTSPDERPVLSPNAKRRRTARSAGTLEVC</sequence>
<evidence type="ECO:0000313" key="2">
    <source>
        <dbReference type="EMBL" id="KAK4464399.1"/>
    </source>
</evidence>
<dbReference type="AlphaFoldDB" id="A0AAV9HWG9"/>
<comment type="caution">
    <text evidence="2">The sequence shown here is derived from an EMBL/GenBank/DDBJ whole genome shotgun (WGS) entry which is preliminary data.</text>
</comment>
<evidence type="ECO:0000256" key="1">
    <source>
        <dbReference type="SAM" id="MobiDB-lite"/>
    </source>
</evidence>
<dbReference type="Proteomes" id="UP001321749">
    <property type="component" value="Unassembled WGS sequence"/>
</dbReference>
<name>A0AAV9HWG9_9PEZI</name>
<keyword evidence="3" id="KW-1185">Reference proteome</keyword>
<dbReference type="EMBL" id="MU864948">
    <property type="protein sequence ID" value="KAK4464399.1"/>
    <property type="molecule type" value="Genomic_DNA"/>
</dbReference>
<evidence type="ECO:0000313" key="3">
    <source>
        <dbReference type="Proteomes" id="UP001321749"/>
    </source>
</evidence>
<gene>
    <name evidence="2" type="ORF">QBC42DRAFT_249516</name>
</gene>
<reference evidence="2" key="2">
    <citation type="submission" date="2023-06" db="EMBL/GenBank/DDBJ databases">
        <authorList>
            <consortium name="Lawrence Berkeley National Laboratory"/>
            <person name="Mondo S.J."/>
            <person name="Hensen N."/>
            <person name="Bonometti L."/>
            <person name="Westerberg I."/>
            <person name="Brannstrom I.O."/>
            <person name="Guillou S."/>
            <person name="Cros-Aarteil S."/>
            <person name="Calhoun S."/>
            <person name="Haridas S."/>
            <person name="Kuo A."/>
            <person name="Pangilinan J."/>
            <person name="Riley R."/>
            <person name="Labutti K."/>
            <person name="Andreopoulos B."/>
            <person name="Lipzen A."/>
            <person name="Chen C."/>
            <person name="Yanf M."/>
            <person name="Daum C."/>
            <person name="Ng V."/>
            <person name="Clum A."/>
            <person name="Steindorff A."/>
            <person name="Ohm R."/>
            <person name="Martin F."/>
            <person name="Silar P."/>
            <person name="Natvig D."/>
            <person name="Lalanne C."/>
            <person name="Gautier V."/>
            <person name="Ament-Velasquez S.L."/>
            <person name="Kruys A."/>
            <person name="Hutchinson M.I."/>
            <person name="Powell A.J."/>
            <person name="Barry K."/>
            <person name="Miller A.N."/>
            <person name="Grigoriev I.V."/>
            <person name="Debuchy R."/>
            <person name="Gladieux P."/>
            <person name="Thoren M.H."/>
            <person name="Johannesson H."/>
        </authorList>
    </citation>
    <scope>NUCLEOTIDE SEQUENCE</scope>
    <source>
        <strain evidence="2">PSN324</strain>
    </source>
</reference>